<protein>
    <recommendedName>
        <fullName evidence="3">THO complex subunit 2</fullName>
    </recommendedName>
</protein>
<feature type="compositionally biased region" description="Basic and acidic residues" evidence="6">
    <location>
        <begin position="1444"/>
        <end position="1486"/>
    </location>
</feature>
<sequence>MDGDGAEPVEDGQALVTAQVIDGLNNGSVVASDVGPTIPGVTAAKARAYLLALARAVLRGALQVDRFAVGLEAAGVAALTGEALAAGEGVSAVLVELVWVLWVDTEGPEHSKERARLVELCRDLYLQQRLMSKHLLMETMDSDTLAAIGCVPHDEIWRRKEVKENTRANLTQRKFNLMREESEGFAKLFTALNRFGAEALSEHRTEVLAHELEQLVGCFELDPNRVLDFVLGAAVAVTSAGPLLALLPLFSLDARTHVLGFRFQAHTFEGAPPTPPALYRVAAAAVQAEQVGLEALAGHLAPADEALSVAVQKGADALDAVVGRLGQENLNQASDAQEAPALRTGLAAARLELDARPLQALANEPAACNNQRLGLALGLLTVGNWPAAERLLRGLVEAGMQPAAVPEVARALCADVSSRLAARVAVLYPDGPRGRSLLDRRGVASRVPAPPLGEPELSMLRLLGLHVHHDTLLVTRLARVLRHMHAYAVARAPGDAQAAAAHAQVEELMELSVLPALALTPANPALAGEVWALLKVLPYTARWRLYSRLKVGSASRVERGGWARQPRGRQPLLEAAARLAGSETRRVLRRVRVVEDRRERRREVALARFLAKVAASNSLAVFDTILAHVEAYPNQEGPILEALMYMSTMSFDVMMFVIVERLSLKSRAKIKSDGIHIADWLQWLATFMAYACKRFAKLDMHPLCRYLVNQLKAHQSFDLVVLQELLSITTGVPPVLLLNEDQIESLAGYRTLRQLALDYDVPDRDNRRSSQRLAAALLQGDPSDSVALSLLIVMAQQRRRITRSGQSPEELKLIADLYDRCEIVLIQYTEFLADTLSAADYAALLPPLPDLVLGFGVDPEVAFRAYRPLLQEALLKEADSAKAGAGNGAGAAAAAGQAEAEEGELEEGEAMEEGEAAPSAPEPAEQDGVMVPVPAIAAAAAPADRAAEPANGAAAANGAGAGRNLPWGELLTAARRVLPEAAWKSLTPDFYLLFWTLSYNDIHVPLAQYEAKERAVAQELVQKEAQARRMDSDIGQLRAGVGILVVDPNTGMAMEAGRLQDDLRDLTRELVYLRELPRRLVEEKRAQQAHVARVRMALERGKGAWFLQGAPVAELVQHCVLPRLLLSPGDARFTACLLLLVHDLGAPYFSTLLCLDHVLKSMMNVMACCTEREAEHLGTFMLELLRKVETWRSDESAYEEASQRPGFAEDSKQPDSNRVTLPVFKELCWKWERRLGHITTTCLGSTDGFTVRNVLLFLVKVVKVFPRTHGVATGLQRAAALVRDAERQRQNLKMVAAQYFNKLGREMAAPGRMLTVLEYSGVPAGNRGARRIARAGSGQVLSLNTGSTVPSGADAGLSSGAAAAAAAAAPSPAENGPVANRAAASPVEAGQRGSADGGQPAARRRGASDAPAADGGERQDPVEPPARRGVLRADAAPYVPPGGREARARALEERPAKRARSEPEPGEAVERDASAEAPRARAERTPADAPSRNGHAPARATRPPPAPSDGRRSRAGAASALDSAPERPDREAGARSTRERPPAAPEPMRNSGRATPRSRDGTGSRPPSRDGASKAADPKGSEPKGTDLKASDPKGGDLQAARAAREVEAMRIAALAANRGEGGRGAPAGAPAAQETEPAPRGEAAARGAIDKDAARRRLEAQLKKEEAAAAAAAAERPSRAHTAIAWKAKAAEDARGGLAEAPRTRGGPDERRLRDEGSRDGGSLDRTPHREERDMRRSGDRAPAARDPPLLRVLPAAELSHLQKRFTSNMAEGGDGASLDGGTPRSSRGDKAEKRGKEKKEKRKKEKERKKEKRGASEAVGDGDAEDPVSPKSGRSGKHKSHKRKK</sequence>
<dbReference type="PANTHER" id="PTHR21597">
    <property type="entry name" value="THO2 PROTEIN"/>
    <property type="match status" value="1"/>
</dbReference>
<proteinExistence type="inferred from homology"/>
<feature type="compositionally biased region" description="Basic and acidic residues" evidence="6">
    <location>
        <begin position="1557"/>
        <end position="1595"/>
    </location>
</feature>
<evidence type="ECO:0000259" key="7">
    <source>
        <dbReference type="Pfam" id="PF11262"/>
    </source>
</evidence>
<feature type="compositionally biased region" description="Basic and acidic residues" evidence="6">
    <location>
        <begin position="1703"/>
        <end position="1745"/>
    </location>
</feature>
<reference evidence="10 11" key="1">
    <citation type="journal article" date="2024" name="Nat. Commun.">
        <title>Phylogenomics reveals the evolutionary origins of lichenization in chlorophyte algae.</title>
        <authorList>
            <person name="Puginier C."/>
            <person name="Libourel C."/>
            <person name="Otte J."/>
            <person name="Skaloud P."/>
            <person name="Haon M."/>
            <person name="Grisel S."/>
            <person name="Petersen M."/>
            <person name="Berrin J.G."/>
            <person name="Delaux P.M."/>
            <person name="Dal Grande F."/>
            <person name="Keller J."/>
        </authorList>
    </citation>
    <scope>NUCLEOTIDE SEQUENCE [LARGE SCALE GENOMIC DNA]</scope>
    <source>
        <strain evidence="10 11">SAG 245.80</strain>
    </source>
</reference>
<keyword evidence="11" id="KW-1185">Reference proteome</keyword>
<evidence type="ECO:0000313" key="10">
    <source>
        <dbReference type="EMBL" id="KAK9839458.1"/>
    </source>
</evidence>
<gene>
    <name evidence="10" type="ORF">WJX81_003560</name>
</gene>
<dbReference type="GO" id="GO:0003729">
    <property type="term" value="F:mRNA binding"/>
    <property type="evidence" value="ECO:0007669"/>
    <property type="project" value="TreeGrafter"/>
</dbReference>
<feature type="coiled-coil region" evidence="5">
    <location>
        <begin position="1275"/>
        <end position="1302"/>
    </location>
</feature>
<evidence type="ECO:0000313" key="11">
    <source>
        <dbReference type="Proteomes" id="UP001445335"/>
    </source>
</evidence>
<evidence type="ECO:0000256" key="5">
    <source>
        <dbReference type="SAM" id="Coils"/>
    </source>
</evidence>
<dbReference type="EMBL" id="JALJOU010000016">
    <property type="protein sequence ID" value="KAK9839458.1"/>
    <property type="molecule type" value="Genomic_DNA"/>
</dbReference>
<feature type="domain" description="THO complex subunit 2 N-terminal" evidence="9">
    <location>
        <begin position="121"/>
        <end position="232"/>
    </location>
</feature>
<comment type="similarity">
    <text evidence="2">Belongs to the THOC2 family.</text>
</comment>
<feature type="region of interest" description="Disordered" evidence="6">
    <location>
        <begin position="1371"/>
        <end position="1603"/>
    </location>
</feature>
<keyword evidence="5" id="KW-0175">Coiled coil</keyword>
<organism evidence="10 11">
    <name type="scientific">Elliptochloris bilobata</name>
    <dbReference type="NCBI Taxonomy" id="381761"/>
    <lineage>
        <taxon>Eukaryota</taxon>
        <taxon>Viridiplantae</taxon>
        <taxon>Chlorophyta</taxon>
        <taxon>core chlorophytes</taxon>
        <taxon>Trebouxiophyceae</taxon>
        <taxon>Trebouxiophyceae incertae sedis</taxon>
        <taxon>Elliptochloris clade</taxon>
        <taxon>Elliptochloris</taxon>
    </lineage>
</organism>
<comment type="caution">
    <text evidence="10">The sequence shown here is derived from an EMBL/GenBank/DDBJ whole genome shotgun (WGS) entry which is preliminary data.</text>
</comment>
<dbReference type="GO" id="GO:0006406">
    <property type="term" value="P:mRNA export from nucleus"/>
    <property type="evidence" value="ECO:0007669"/>
    <property type="project" value="InterPro"/>
</dbReference>
<feature type="region of interest" description="Disordered" evidence="6">
    <location>
        <begin position="886"/>
        <end position="926"/>
    </location>
</feature>
<feature type="domain" description="THO complex subunitTHOC2 N-terminal" evidence="8">
    <location>
        <begin position="610"/>
        <end position="685"/>
    </location>
</feature>
<dbReference type="Proteomes" id="UP001445335">
    <property type="component" value="Unassembled WGS sequence"/>
</dbReference>
<dbReference type="InterPro" id="IPR021418">
    <property type="entry name" value="THO_THOC2_C"/>
</dbReference>
<feature type="compositionally biased region" description="Basic and acidic residues" evidence="6">
    <location>
        <begin position="1788"/>
        <end position="1800"/>
    </location>
</feature>
<feature type="compositionally biased region" description="Acidic residues" evidence="6">
    <location>
        <begin position="899"/>
        <end position="915"/>
    </location>
</feature>
<dbReference type="InterPro" id="IPR021726">
    <property type="entry name" value="THO_THOC2_N"/>
</dbReference>
<dbReference type="Pfam" id="PF11262">
    <property type="entry name" value="Tho2"/>
    <property type="match status" value="1"/>
</dbReference>
<feature type="compositionally biased region" description="Basic residues" evidence="6">
    <location>
        <begin position="1836"/>
        <end position="1847"/>
    </location>
</feature>
<evidence type="ECO:0000256" key="2">
    <source>
        <dbReference type="ARBA" id="ARBA00007857"/>
    </source>
</evidence>
<dbReference type="GO" id="GO:0006397">
    <property type="term" value="P:mRNA processing"/>
    <property type="evidence" value="ECO:0007669"/>
    <property type="project" value="InterPro"/>
</dbReference>
<accession>A0AAW1S196</accession>
<evidence type="ECO:0000256" key="6">
    <source>
        <dbReference type="SAM" id="MobiDB-lite"/>
    </source>
</evidence>
<evidence type="ECO:0000256" key="1">
    <source>
        <dbReference type="ARBA" id="ARBA00004123"/>
    </source>
</evidence>
<evidence type="ECO:0000259" key="8">
    <source>
        <dbReference type="Pfam" id="PF11732"/>
    </source>
</evidence>
<dbReference type="GO" id="GO:0000445">
    <property type="term" value="C:THO complex part of transcription export complex"/>
    <property type="evidence" value="ECO:0007669"/>
    <property type="project" value="TreeGrafter"/>
</dbReference>
<feature type="compositionally biased region" description="Low complexity" evidence="6">
    <location>
        <begin position="1627"/>
        <end position="1648"/>
    </location>
</feature>
<keyword evidence="4" id="KW-0539">Nucleus</keyword>
<evidence type="ECO:0000256" key="3">
    <source>
        <dbReference type="ARBA" id="ARBA00019596"/>
    </source>
</evidence>
<feature type="domain" description="THO complex subunitTHOC2 C-terminal" evidence="7">
    <location>
        <begin position="983"/>
        <end position="1303"/>
    </location>
</feature>
<dbReference type="InterPro" id="IPR040007">
    <property type="entry name" value="Tho2"/>
</dbReference>
<feature type="domain" description="THO complex subunit 2 N-terminal" evidence="9">
    <location>
        <begin position="458"/>
        <end position="591"/>
    </location>
</feature>
<dbReference type="InterPro" id="IPR032302">
    <property type="entry name" value="THOC2_N"/>
</dbReference>
<feature type="compositionally biased region" description="Basic residues" evidence="6">
    <location>
        <begin position="1801"/>
        <end position="1814"/>
    </location>
</feature>
<evidence type="ECO:0000256" key="4">
    <source>
        <dbReference type="ARBA" id="ARBA00023242"/>
    </source>
</evidence>
<dbReference type="Pfam" id="PF11732">
    <property type="entry name" value="Thoc2"/>
    <property type="match status" value="1"/>
</dbReference>
<feature type="compositionally biased region" description="Low complexity" evidence="6">
    <location>
        <begin position="1669"/>
        <end position="1689"/>
    </location>
</feature>
<dbReference type="Pfam" id="PF16134">
    <property type="entry name" value="THOC2_N"/>
    <property type="match status" value="2"/>
</dbReference>
<dbReference type="PANTHER" id="PTHR21597:SF0">
    <property type="entry name" value="THO COMPLEX SUBUNIT 2"/>
    <property type="match status" value="1"/>
</dbReference>
<feature type="region of interest" description="Disordered" evidence="6">
    <location>
        <begin position="1617"/>
        <end position="1847"/>
    </location>
</feature>
<feature type="compositionally biased region" description="Basic and acidic residues" evidence="6">
    <location>
        <begin position="1649"/>
        <end position="1668"/>
    </location>
</feature>
<evidence type="ECO:0000259" key="9">
    <source>
        <dbReference type="Pfam" id="PF16134"/>
    </source>
</evidence>
<feature type="compositionally biased region" description="Basic and acidic residues" evidence="6">
    <location>
        <begin position="1524"/>
        <end position="1541"/>
    </location>
</feature>
<name>A0AAW1S196_9CHLO</name>
<comment type="subcellular location">
    <subcellularLocation>
        <location evidence="1">Nucleus</location>
    </subcellularLocation>
</comment>